<keyword evidence="6 9" id="KW-0328">Glycosyltransferase</keyword>
<dbReference type="PANTHER" id="PTHR10788">
    <property type="entry name" value="TREHALOSE-6-PHOSPHATE SYNTHASE"/>
    <property type="match status" value="1"/>
</dbReference>
<dbReference type="GO" id="GO:0005992">
    <property type="term" value="P:trehalose biosynthetic process"/>
    <property type="evidence" value="ECO:0007669"/>
    <property type="project" value="UniProtKB-UniRule"/>
</dbReference>
<protein>
    <recommendedName>
        <fullName evidence="5 9">Trehalose-6-phosphate synthase</fullName>
        <ecNumber evidence="4 9">2.4.1.15</ecNumber>
    </recommendedName>
    <alternativeName>
        <fullName evidence="9">Osmoregulatory trehalose synthesis protein A</fullName>
    </alternativeName>
    <alternativeName>
        <fullName evidence="9">UDP-glucose-glucosephosphate glucosyltransferase</fullName>
    </alternativeName>
</protein>
<evidence type="ECO:0000313" key="11">
    <source>
        <dbReference type="Proteomes" id="UP000216147"/>
    </source>
</evidence>
<gene>
    <name evidence="10" type="ORF">B7Y86_14585</name>
</gene>
<evidence type="ECO:0000313" key="10">
    <source>
        <dbReference type="EMBL" id="OYX55032.1"/>
    </source>
</evidence>
<evidence type="ECO:0000256" key="4">
    <source>
        <dbReference type="ARBA" id="ARBA00012538"/>
    </source>
</evidence>
<evidence type="ECO:0000256" key="6">
    <source>
        <dbReference type="ARBA" id="ARBA00022676"/>
    </source>
</evidence>
<evidence type="ECO:0000256" key="5">
    <source>
        <dbReference type="ARBA" id="ARBA00018539"/>
    </source>
</evidence>
<organism evidence="10 11">
    <name type="scientific">Brevundimonas subvibrioides</name>
    <dbReference type="NCBI Taxonomy" id="74313"/>
    <lineage>
        <taxon>Bacteria</taxon>
        <taxon>Pseudomonadati</taxon>
        <taxon>Pseudomonadota</taxon>
        <taxon>Alphaproteobacteria</taxon>
        <taxon>Caulobacterales</taxon>
        <taxon>Caulobacteraceae</taxon>
        <taxon>Brevundimonas</taxon>
    </lineage>
</organism>
<dbReference type="UniPathway" id="UPA00299"/>
<evidence type="ECO:0000256" key="1">
    <source>
        <dbReference type="ARBA" id="ARBA00005199"/>
    </source>
</evidence>
<accession>A0A258HFC2</accession>
<evidence type="ECO:0000256" key="9">
    <source>
        <dbReference type="RuleBase" id="RU362045"/>
    </source>
</evidence>
<evidence type="ECO:0000256" key="3">
    <source>
        <dbReference type="ARBA" id="ARBA00011881"/>
    </source>
</evidence>
<dbReference type="GO" id="GO:0003825">
    <property type="term" value="F:alpha,alpha-trehalose-phosphate synthase (UDP-forming) activity"/>
    <property type="evidence" value="ECO:0007669"/>
    <property type="project" value="UniProtKB-UniRule"/>
</dbReference>
<keyword evidence="7 9" id="KW-0808">Transferase</keyword>
<dbReference type="SUPFAM" id="SSF53756">
    <property type="entry name" value="UDP-Glycosyltransferase/glycogen phosphorylase"/>
    <property type="match status" value="1"/>
</dbReference>
<reference evidence="10 11" key="1">
    <citation type="submission" date="2017-03" db="EMBL/GenBank/DDBJ databases">
        <title>Lifting the veil on microbial sulfur biogeochemistry in mining wastewaters.</title>
        <authorList>
            <person name="Kantor R.S."/>
            <person name="Colenbrander Nelson T."/>
            <person name="Marshall S."/>
            <person name="Bennett D."/>
            <person name="Apte S."/>
            <person name="Camacho D."/>
            <person name="Thomas B.C."/>
            <person name="Warren L.A."/>
            <person name="Banfield J.F."/>
        </authorList>
    </citation>
    <scope>NUCLEOTIDE SEQUENCE [LARGE SCALE GENOMIC DNA]</scope>
    <source>
        <strain evidence="10">32-68-21</strain>
    </source>
</reference>
<dbReference type="CDD" id="cd03788">
    <property type="entry name" value="GT20_TPS"/>
    <property type="match status" value="1"/>
</dbReference>
<comment type="catalytic activity">
    <reaction evidence="8 9">
        <text>D-glucose 6-phosphate + UDP-alpha-D-glucose = alpha,alpha-trehalose 6-phosphate + UDP + H(+)</text>
        <dbReference type="Rhea" id="RHEA:18889"/>
        <dbReference type="ChEBI" id="CHEBI:15378"/>
        <dbReference type="ChEBI" id="CHEBI:58223"/>
        <dbReference type="ChEBI" id="CHEBI:58429"/>
        <dbReference type="ChEBI" id="CHEBI:58885"/>
        <dbReference type="ChEBI" id="CHEBI:61548"/>
        <dbReference type="EC" id="2.4.1.15"/>
    </reaction>
</comment>
<comment type="similarity">
    <text evidence="2 9">Belongs to the glycosyltransferase 20 family.</text>
</comment>
<dbReference type="Gene3D" id="3.40.50.2000">
    <property type="entry name" value="Glycogen Phosphorylase B"/>
    <property type="match status" value="2"/>
</dbReference>
<dbReference type="NCBIfam" id="TIGR02400">
    <property type="entry name" value="trehalose_OtsA"/>
    <property type="match status" value="1"/>
</dbReference>
<evidence type="ECO:0000256" key="2">
    <source>
        <dbReference type="ARBA" id="ARBA00008799"/>
    </source>
</evidence>
<dbReference type="Proteomes" id="UP000216147">
    <property type="component" value="Unassembled WGS sequence"/>
</dbReference>
<comment type="subunit">
    <text evidence="3 9">Homotetramer.</text>
</comment>
<comment type="caution">
    <text evidence="10">The sequence shown here is derived from an EMBL/GenBank/DDBJ whole genome shotgun (WGS) entry which is preliminary data.</text>
</comment>
<comment type="function">
    <text evidence="9">Probably involved in the osmoprotection via the biosynthesis of trehalose. Catalyzes the transfer of glucose from UDP-alpha-D-glucose (UDP-Glc) to D-glucose 6-phosphate (Glc-6-P) to form trehalose-6-phosphate. Acts with retention of the anomeric configuration of the UDP-sugar donor.</text>
</comment>
<dbReference type="PANTHER" id="PTHR10788:SF106">
    <property type="entry name" value="BCDNA.GH08860"/>
    <property type="match status" value="1"/>
</dbReference>
<dbReference type="EC" id="2.4.1.15" evidence="4 9"/>
<evidence type="ECO:0000256" key="8">
    <source>
        <dbReference type="ARBA" id="ARBA00048039"/>
    </source>
</evidence>
<dbReference type="AlphaFoldDB" id="A0A258HFC2"/>
<evidence type="ECO:0000256" key="7">
    <source>
        <dbReference type="ARBA" id="ARBA00022679"/>
    </source>
</evidence>
<name>A0A258HFC2_9CAUL</name>
<dbReference type="InterPro" id="IPR012766">
    <property type="entry name" value="Trehalose_OtsA"/>
</dbReference>
<proteinExistence type="inferred from homology"/>
<comment type="pathway">
    <text evidence="1 9">Glycan biosynthesis; trehalose biosynthesis.</text>
</comment>
<dbReference type="Pfam" id="PF00982">
    <property type="entry name" value="Glyco_transf_20"/>
    <property type="match status" value="1"/>
</dbReference>
<sequence>MSRLIVVSNRVSAPVDPAAGSAGGLAMALSAALRKYDGLWFGWSGETTEQFTGELKIEDRAGITVALVDLEAQDVEEYYNGYANKTLWPLFHHRVDLTAYERSYGEGYERVNGRFAEVLAPLIEPDDVIWIHDYHLIPMARDLRRLGIKNRIGFFLHTPWPARQLLVTLPHHRRLVESLFAYDLIGFQTQEWLDLFRDYVISEARGELAGYGGLEAFDRKVRIGVFPIGIDVEGFAEARNSREGRRTYDRMAASAAFRSMMVGVDRLDYSKGLEERMVGYEQFLQDNPDMRGDVFLVQVTPISRDDVDTYQDIRARLDALAGRINGEFADMDWQPIRYLNRSFRRDQLAGIYRAAKVCLVTPLRDGMNLVAKEYVAAQNPDDPGVLILSRFAGAAEQMGEALLVNPFSREEVADAIKKALTMPLAERVRKWEALMQVVRDTDVGIWRDSFVGALKAVEIVGDGDATLHQGHADAA</sequence>
<dbReference type="EMBL" id="NCEQ01000017">
    <property type="protein sequence ID" value="OYX55032.1"/>
    <property type="molecule type" value="Genomic_DNA"/>
</dbReference>
<dbReference type="InterPro" id="IPR001830">
    <property type="entry name" value="Glyco_trans_20"/>
</dbReference>